<feature type="domain" description="Probable transposase IS891/IS1136/IS1341" evidence="6">
    <location>
        <begin position="172"/>
        <end position="282"/>
    </location>
</feature>
<comment type="similarity">
    <text evidence="1">In the C-terminal section; belongs to the transposase 35 family.</text>
</comment>
<organism evidence="8 9">
    <name type="scientific">Uabimicrobium amorphum</name>
    <dbReference type="NCBI Taxonomy" id="2596890"/>
    <lineage>
        <taxon>Bacteria</taxon>
        <taxon>Pseudomonadati</taxon>
        <taxon>Planctomycetota</taxon>
        <taxon>Candidatus Uabimicrobiia</taxon>
        <taxon>Candidatus Uabimicrobiales</taxon>
        <taxon>Candidatus Uabimicrobiaceae</taxon>
        <taxon>Candidatus Uabimicrobium</taxon>
    </lineage>
</organism>
<dbReference type="RefSeq" id="WP_151969452.1">
    <property type="nucleotide sequence ID" value="NZ_AP019860.1"/>
</dbReference>
<keyword evidence="3" id="KW-0238">DNA-binding</keyword>
<dbReference type="Proteomes" id="UP000326354">
    <property type="component" value="Chromosome"/>
</dbReference>
<dbReference type="NCBIfam" id="NF040570">
    <property type="entry name" value="guided_TnpB"/>
    <property type="match status" value="1"/>
</dbReference>
<dbReference type="InterPro" id="IPR001959">
    <property type="entry name" value="Transposase"/>
</dbReference>
<feature type="compositionally biased region" description="Basic residues" evidence="5">
    <location>
        <begin position="288"/>
        <end position="303"/>
    </location>
</feature>
<dbReference type="EMBL" id="AP019860">
    <property type="protein sequence ID" value="BBM85344.1"/>
    <property type="molecule type" value="Genomic_DNA"/>
</dbReference>
<dbReference type="NCBIfam" id="TIGR01766">
    <property type="entry name" value="IS200/IS605 family accessory protein TnpB-like domain"/>
    <property type="match status" value="1"/>
</dbReference>
<feature type="region of interest" description="Disordered" evidence="5">
    <location>
        <begin position="283"/>
        <end position="303"/>
    </location>
</feature>
<reference evidence="8 9" key="1">
    <citation type="submission" date="2019-08" db="EMBL/GenBank/DDBJ databases">
        <title>Complete genome sequence of Candidatus Uab amorphum.</title>
        <authorList>
            <person name="Shiratori T."/>
            <person name="Suzuki S."/>
            <person name="Kakizawa Y."/>
            <person name="Ishida K."/>
        </authorList>
    </citation>
    <scope>NUCLEOTIDE SEQUENCE [LARGE SCALE GENOMIC DNA]</scope>
    <source>
        <strain evidence="8 9">SRT547</strain>
    </source>
</reference>
<evidence type="ECO:0000256" key="5">
    <source>
        <dbReference type="SAM" id="MobiDB-lite"/>
    </source>
</evidence>
<feature type="domain" description="Cas12f1-like TNB" evidence="7">
    <location>
        <begin position="313"/>
        <end position="375"/>
    </location>
</feature>
<evidence type="ECO:0000256" key="1">
    <source>
        <dbReference type="ARBA" id="ARBA00008761"/>
    </source>
</evidence>
<dbReference type="AlphaFoldDB" id="A0A5S9IP73"/>
<dbReference type="Pfam" id="PF01385">
    <property type="entry name" value="OrfB_IS605"/>
    <property type="match status" value="1"/>
</dbReference>
<evidence type="ECO:0000256" key="4">
    <source>
        <dbReference type="ARBA" id="ARBA00023172"/>
    </source>
</evidence>
<evidence type="ECO:0000313" key="8">
    <source>
        <dbReference type="EMBL" id="BBM85344.1"/>
    </source>
</evidence>
<keyword evidence="9" id="KW-1185">Reference proteome</keyword>
<dbReference type="Pfam" id="PF07282">
    <property type="entry name" value="Cas12f1-like_TNB"/>
    <property type="match status" value="1"/>
</dbReference>
<dbReference type="GO" id="GO:0032196">
    <property type="term" value="P:transposition"/>
    <property type="evidence" value="ECO:0007669"/>
    <property type="project" value="UniProtKB-KW"/>
</dbReference>
<keyword evidence="2" id="KW-0815">Transposition</keyword>
<protein>
    <submittedName>
        <fullName evidence="8">Transposase</fullName>
    </submittedName>
</protein>
<evidence type="ECO:0000259" key="7">
    <source>
        <dbReference type="Pfam" id="PF07282"/>
    </source>
</evidence>
<dbReference type="KEGG" id="uam:UABAM_03710"/>
<sequence length="419" mass="48901">MLKVKKINFRTNKSDLQRLFDCNRISAKVYNDCLQISKNYSKQTGKWITKTELQKATKRKYPLHSQSIQAVCHKYLDARDAARSARAKGYNNRYPWREKNYFSTKWTKDGFRISEDKKRITLSLGIKDRKRQKSIVVRVKNLPQGKIKEIELVYNKKLMLAVCFEDGKKILANNSTQVAAIDMGEIHSIASVSETGKSLIITARELRSIKRLRNKKYREIYKKLARRKKGSRRWKKLKRAMHSIAGKMSAQQNDILHKTSHNFVKWAKENNIKTVVVGDVEGVQRNTSGRKKANPKKKRRSRKINQKLSQWSFGLLLSYLTYKLAANPIELVKENEAWTTQTCPVCNRKKKSRGRVYSCYCGYREHRDLHGARNILSLYKYKVIKNLDIKIDEIKYLRPAASGKSSRKLCSEPVRRVRL</sequence>
<dbReference type="GO" id="GO:0003677">
    <property type="term" value="F:DNA binding"/>
    <property type="evidence" value="ECO:0007669"/>
    <property type="project" value="UniProtKB-KW"/>
</dbReference>
<dbReference type="GO" id="GO:0006310">
    <property type="term" value="P:DNA recombination"/>
    <property type="evidence" value="ECO:0007669"/>
    <property type="project" value="UniProtKB-KW"/>
</dbReference>
<name>A0A5S9IP73_UABAM</name>
<evidence type="ECO:0000259" key="6">
    <source>
        <dbReference type="Pfam" id="PF01385"/>
    </source>
</evidence>
<keyword evidence="4" id="KW-0233">DNA recombination</keyword>
<evidence type="ECO:0000256" key="3">
    <source>
        <dbReference type="ARBA" id="ARBA00023125"/>
    </source>
</evidence>
<evidence type="ECO:0000313" key="9">
    <source>
        <dbReference type="Proteomes" id="UP000326354"/>
    </source>
</evidence>
<proteinExistence type="inferred from homology"/>
<evidence type="ECO:0000256" key="2">
    <source>
        <dbReference type="ARBA" id="ARBA00022578"/>
    </source>
</evidence>
<gene>
    <name evidence="8" type="ORF">UABAM_03710</name>
</gene>
<dbReference type="OrthoDB" id="4278026at2"/>
<dbReference type="InterPro" id="IPR010095">
    <property type="entry name" value="Cas12f1-like_TNB"/>
</dbReference>
<accession>A0A5S9IP73</accession>